<dbReference type="EMBL" id="BMAT01004584">
    <property type="protein sequence ID" value="GFR76280.1"/>
    <property type="molecule type" value="Genomic_DNA"/>
</dbReference>
<protein>
    <submittedName>
        <fullName evidence="1">Uncharacterized protein</fullName>
    </submittedName>
</protein>
<sequence>SVLSKKALTLLLCRGAHIDPPSVLELQEKIRARRPLNISRTIYMCRISTSACTASSSWLPSLRTCIIKSKGDQDLQ</sequence>
<proteinExistence type="predicted"/>
<feature type="non-terminal residue" evidence="1">
    <location>
        <position position="1"/>
    </location>
</feature>
<comment type="caution">
    <text evidence="1">The sequence shown here is derived from an EMBL/GenBank/DDBJ whole genome shotgun (WGS) entry which is preliminary data.</text>
</comment>
<organism evidence="1 2">
    <name type="scientific">Elysia marginata</name>
    <dbReference type="NCBI Taxonomy" id="1093978"/>
    <lineage>
        <taxon>Eukaryota</taxon>
        <taxon>Metazoa</taxon>
        <taxon>Spiralia</taxon>
        <taxon>Lophotrochozoa</taxon>
        <taxon>Mollusca</taxon>
        <taxon>Gastropoda</taxon>
        <taxon>Heterobranchia</taxon>
        <taxon>Euthyneura</taxon>
        <taxon>Panpulmonata</taxon>
        <taxon>Sacoglossa</taxon>
        <taxon>Placobranchoidea</taxon>
        <taxon>Plakobranchidae</taxon>
        <taxon>Elysia</taxon>
    </lineage>
</organism>
<dbReference type="Proteomes" id="UP000762676">
    <property type="component" value="Unassembled WGS sequence"/>
</dbReference>
<evidence type="ECO:0000313" key="1">
    <source>
        <dbReference type="EMBL" id="GFR76280.1"/>
    </source>
</evidence>
<evidence type="ECO:0000313" key="2">
    <source>
        <dbReference type="Proteomes" id="UP000762676"/>
    </source>
</evidence>
<accession>A0AAV4FVG8</accession>
<gene>
    <name evidence="1" type="ORF">ElyMa_002208900</name>
</gene>
<dbReference type="AlphaFoldDB" id="A0AAV4FVG8"/>
<reference evidence="1 2" key="1">
    <citation type="journal article" date="2021" name="Elife">
        <title>Chloroplast acquisition without the gene transfer in kleptoplastic sea slugs, Plakobranchus ocellatus.</title>
        <authorList>
            <person name="Maeda T."/>
            <person name="Takahashi S."/>
            <person name="Yoshida T."/>
            <person name="Shimamura S."/>
            <person name="Takaki Y."/>
            <person name="Nagai Y."/>
            <person name="Toyoda A."/>
            <person name="Suzuki Y."/>
            <person name="Arimoto A."/>
            <person name="Ishii H."/>
            <person name="Satoh N."/>
            <person name="Nishiyama T."/>
            <person name="Hasebe M."/>
            <person name="Maruyama T."/>
            <person name="Minagawa J."/>
            <person name="Obokata J."/>
            <person name="Shigenobu S."/>
        </authorList>
    </citation>
    <scope>NUCLEOTIDE SEQUENCE [LARGE SCALE GENOMIC DNA]</scope>
</reference>
<keyword evidence="2" id="KW-1185">Reference proteome</keyword>
<name>A0AAV4FVG8_9GAST</name>